<feature type="domain" description="C2H2-type" evidence="7">
    <location>
        <begin position="174"/>
        <end position="201"/>
    </location>
</feature>
<reference evidence="8 9" key="1">
    <citation type="submission" date="2018-04" db="EMBL/GenBank/DDBJ databases">
        <title>The genome of golden apple snail Pomacea canaliculata provides insight into stress tolerance and invasive adaptation.</title>
        <authorList>
            <person name="Liu C."/>
            <person name="Liu B."/>
            <person name="Ren Y."/>
            <person name="Zhang Y."/>
            <person name="Wang H."/>
            <person name="Li S."/>
            <person name="Jiang F."/>
            <person name="Yin L."/>
            <person name="Zhang G."/>
            <person name="Qian W."/>
            <person name="Fan W."/>
        </authorList>
    </citation>
    <scope>NUCLEOTIDE SEQUENCE [LARGE SCALE GENOMIC DNA]</scope>
    <source>
        <strain evidence="8">SZHN2017</strain>
        <tissue evidence="8">Muscle</tissue>
    </source>
</reference>
<feature type="compositionally biased region" description="Polar residues" evidence="6">
    <location>
        <begin position="88"/>
        <end position="117"/>
    </location>
</feature>
<evidence type="ECO:0000256" key="2">
    <source>
        <dbReference type="ARBA" id="ARBA00022737"/>
    </source>
</evidence>
<dbReference type="Gene3D" id="3.30.160.60">
    <property type="entry name" value="Classic Zinc Finger"/>
    <property type="match status" value="1"/>
</dbReference>
<feature type="compositionally biased region" description="Low complexity" evidence="6">
    <location>
        <begin position="60"/>
        <end position="73"/>
    </location>
</feature>
<dbReference type="Proteomes" id="UP000245119">
    <property type="component" value="Linkage Group LG5"/>
</dbReference>
<dbReference type="PANTHER" id="PTHR24379">
    <property type="entry name" value="KRAB AND ZINC FINGER DOMAIN-CONTAINING"/>
    <property type="match status" value="1"/>
</dbReference>
<gene>
    <name evidence="8" type="ORF">C0Q70_09713</name>
</gene>
<protein>
    <recommendedName>
        <fullName evidence="7">C2H2-type domain-containing protein</fullName>
    </recommendedName>
</protein>
<evidence type="ECO:0000256" key="3">
    <source>
        <dbReference type="ARBA" id="ARBA00022771"/>
    </source>
</evidence>
<evidence type="ECO:0000256" key="4">
    <source>
        <dbReference type="ARBA" id="ARBA00022833"/>
    </source>
</evidence>
<evidence type="ECO:0000256" key="1">
    <source>
        <dbReference type="ARBA" id="ARBA00022723"/>
    </source>
</evidence>
<accession>A0A2T7PAK7</accession>
<feature type="region of interest" description="Disordered" evidence="6">
    <location>
        <begin position="402"/>
        <end position="428"/>
    </location>
</feature>
<evidence type="ECO:0000259" key="7">
    <source>
        <dbReference type="PROSITE" id="PS50157"/>
    </source>
</evidence>
<evidence type="ECO:0000256" key="5">
    <source>
        <dbReference type="PROSITE-ProRule" id="PRU00042"/>
    </source>
</evidence>
<dbReference type="AlphaFoldDB" id="A0A2T7PAK7"/>
<dbReference type="InterPro" id="IPR013087">
    <property type="entry name" value="Znf_C2H2_type"/>
</dbReference>
<dbReference type="SMART" id="SM00355">
    <property type="entry name" value="ZnF_C2H2"/>
    <property type="match status" value="3"/>
</dbReference>
<dbReference type="EMBL" id="PZQS01000005">
    <property type="protein sequence ID" value="PVD30447.1"/>
    <property type="molecule type" value="Genomic_DNA"/>
</dbReference>
<evidence type="ECO:0000313" key="9">
    <source>
        <dbReference type="Proteomes" id="UP000245119"/>
    </source>
</evidence>
<sequence length="606" mass="65905">MEESDSLNSHQLVSSPDPVQQLLLVTEQITPPRPMQMETLHSVVEPGTTTVPDPGGGTTRGDSSGIGSSISDGRLGGGSRGQDRENSSRQSASAPACTPTSFSIATPSSSHLTSGSHQVRREESQQERMNDLDLSSLDGNISPDDLEGSYLHDDLSPEPYCTSSPGPGGVGRIYKCRFCSFSTATYTHLQLHMNKHSGHRTLKCALCDYRTNDKSNFRRHKRLHVRTNPVSMLRCGKCSYSTPISRKMREHYSHAHNEDYGPSLISTSTMHLRSSAYNAGPYGGLPHVNNMCSTSGSSGNGGGMQLAGSNASFHSFLAQPHGTIQFARGNPPHLIANCVNGGFAAASNGGHQFDDGRQILMREDNRVASDCLRSIMSNIISHPRVPATSTITSSNFYLSASAAPQPPCNISPPSTHHPQGHHTQQLHHLQPTSIRRAPLAMHHPNEVKVKVEPIDCDGISDVSSSGASILYDRERERERERLHRYMEPRVTSLSQQRLTHEPGSLRNGGPLDQSDEIAPSGETYRVTQSSEAASSRNVGEMVQQERLKEQIGALLLQVIVCDLSSPLSQKCLMSVFSVLLQSRVNLLTLFLVAVQNMEMSGDVCDI</sequence>
<dbReference type="GO" id="GO:0008270">
    <property type="term" value="F:zinc ion binding"/>
    <property type="evidence" value="ECO:0007669"/>
    <property type="project" value="UniProtKB-KW"/>
</dbReference>
<keyword evidence="4" id="KW-0862">Zinc</keyword>
<evidence type="ECO:0000256" key="6">
    <source>
        <dbReference type="SAM" id="MobiDB-lite"/>
    </source>
</evidence>
<evidence type="ECO:0000313" key="8">
    <source>
        <dbReference type="EMBL" id="PVD30447.1"/>
    </source>
</evidence>
<dbReference type="InterPro" id="IPR036236">
    <property type="entry name" value="Znf_C2H2_sf"/>
</dbReference>
<comment type="caution">
    <text evidence="8">The sequence shown here is derived from an EMBL/GenBank/DDBJ whole genome shotgun (WGS) entry which is preliminary data.</text>
</comment>
<organism evidence="8 9">
    <name type="scientific">Pomacea canaliculata</name>
    <name type="common">Golden apple snail</name>
    <dbReference type="NCBI Taxonomy" id="400727"/>
    <lineage>
        <taxon>Eukaryota</taxon>
        <taxon>Metazoa</taxon>
        <taxon>Spiralia</taxon>
        <taxon>Lophotrochozoa</taxon>
        <taxon>Mollusca</taxon>
        <taxon>Gastropoda</taxon>
        <taxon>Caenogastropoda</taxon>
        <taxon>Architaenioglossa</taxon>
        <taxon>Ampullarioidea</taxon>
        <taxon>Ampullariidae</taxon>
        <taxon>Pomacea</taxon>
    </lineage>
</organism>
<dbReference type="PANTHER" id="PTHR24379:SF121">
    <property type="entry name" value="C2H2-TYPE DOMAIN-CONTAINING PROTEIN"/>
    <property type="match status" value="1"/>
</dbReference>
<dbReference type="OrthoDB" id="5576026at2759"/>
<keyword evidence="9" id="KW-1185">Reference proteome</keyword>
<name>A0A2T7PAK7_POMCA</name>
<keyword evidence="1" id="KW-0479">Metal-binding</keyword>
<feature type="region of interest" description="Disordered" evidence="6">
    <location>
        <begin position="26"/>
        <end position="143"/>
    </location>
</feature>
<dbReference type="SUPFAM" id="SSF57667">
    <property type="entry name" value="beta-beta-alpha zinc fingers"/>
    <property type="match status" value="1"/>
</dbReference>
<feature type="domain" description="C2H2-type" evidence="7">
    <location>
        <begin position="202"/>
        <end position="229"/>
    </location>
</feature>
<keyword evidence="3 5" id="KW-0863">Zinc-finger</keyword>
<dbReference type="PROSITE" id="PS50157">
    <property type="entry name" value="ZINC_FINGER_C2H2_2"/>
    <property type="match status" value="2"/>
</dbReference>
<keyword evidence="2" id="KW-0677">Repeat</keyword>
<proteinExistence type="predicted"/>
<feature type="compositionally biased region" description="Basic and acidic residues" evidence="6">
    <location>
        <begin position="119"/>
        <end position="131"/>
    </location>
</feature>
<feature type="compositionally biased region" description="Low complexity" evidence="6">
    <location>
        <begin position="411"/>
        <end position="428"/>
    </location>
</feature>
<feature type="region of interest" description="Disordered" evidence="6">
    <location>
        <begin position="489"/>
        <end position="519"/>
    </location>
</feature>